<dbReference type="SUPFAM" id="SSF50978">
    <property type="entry name" value="WD40 repeat-like"/>
    <property type="match status" value="1"/>
</dbReference>
<comment type="caution">
    <text evidence="5">The sequence shown here is derived from an EMBL/GenBank/DDBJ whole genome shotgun (WGS) entry which is preliminary data.</text>
</comment>
<dbReference type="InterPro" id="IPR001680">
    <property type="entry name" value="WD40_rpt"/>
</dbReference>
<feature type="domain" description="WDR19 WD40 repeat" evidence="3">
    <location>
        <begin position="34"/>
        <end position="160"/>
    </location>
</feature>
<evidence type="ECO:0000313" key="6">
    <source>
        <dbReference type="Proteomes" id="UP001303046"/>
    </source>
</evidence>
<evidence type="ECO:0000259" key="4">
    <source>
        <dbReference type="Pfam" id="PF23389"/>
    </source>
</evidence>
<dbReference type="InterPro" id="IPR057855">
    <property type="entry name" value="Beta-prop_WDR19_1st"/>
</dbReference>
<evidence type="ECO:0000256" key="1">
    <source>
        <dbReference type="ARBA" id="ARBA00022574"/>
    </source>
</evidence>
<keyword evidence="1" id="KW-0853">WD repeat</keyword>
<dbReference type="InterPro" id="IPR015943">
    <property type="entry name" value="WD40/YVTN_repeat-like_dom_sf"/>
</dbReference>
<gene>
    <name evidence="5" type="primary">Necator_chrIII.g12883</name>
    <name evidence="5" type="ORF">RB195_012116</name>
</gene>
<dbReference type="Gene3D" id="2.130.10.10">
    <property type="entry name" value="YVTN repeat-like/Quinoprotein amine dehydrogenase"/>
    <property type="match status" value="1"/>
</dbReference>
<feature type="domain" description="WDR19 first beta-propeller" evidence="4">
    <location>
        <begin position="178"/>
        <end position="351"/>
    </location>
</feature>
<dbReference type="InterPro" id="IPR040379">
    <property type="entry name" value="WDR19/dyf-2"/>
</dbReference>
<reference evidence="5 6" key="1">
    <citation type="submission" date="2023-08" db="EMBL/GenBank/DDBJ databases">
        <title>A Necator americanus chromosomal reference genome.</title>
        <authorList>
            <person name="Ilik V."/>
            <person name="Petrzelkova K.J."/>
            <person name="Pardy F."/>
            <person name="Fuh T."/>
            <person name="Niatou-Singa F.S."/>
            <person name="Gouil Q."/>
            <person name="Baker L."/>
            <person name="Ritchie M.E."/>
            <person name="Jex A.R."/>
            <person name="Gazzola D."/>
            <person name="Li H."/>
            <person name="Toshio Fujiwara R."/>
            <person name="Zhan B."/>
            <person name="Aroian R.V."/>
            <person name="Pafco B."/>
            <person name="Schwarz E.M."/>
        </authorList>
    </citation>
    <scope>NUCLEOTIDE SEQUENCE [LARGE SCALE GENOMIC DNA]</scope>
    <source>
        <strain evidence="5 6">Aroian</strain>
        <tissue evidence="5">Whole animal</tissue>
    </source>
</reference>
<dbReference type="SMART" id="SM00320">
    <property type="entry name" value="WD40"/>
    <property type="match status" value="4"/>
</dbReference>
<dbReference type="Pfam" id="PF23389">
    <property type="entry name" value="Beta-prop_WDR19_1st"/>
    <property type="match status" value="1"/>
</dbReference>
<evidence type="ECO:0000259" key="3">
    <source>
        <dbReference type="Pfam" id="PF15911"/>
    </source>
</evidence>
<dbReference type="Proteomes" id="UP001303046">
    <property type="component" value="Unassembled WGS sequence"/>
</dbReference>
<dbReference type="InterPro" id="IPR039468">
    <property type="entry name" value="WDR19_WD40_rpt"/>
</dbReference>
<accession>A0ABR1D7I4</accession>
<evidence type="ECO:0000256" key="2">
    <source>
        <dbReference type="ARBA" id="ARBA00022737"/>
    </source>
</evidence>
<name>A0ABR1D7I4_NECAM</name>
<sequence>MVRFLHEELLAPARPIRRSTEVKVIKVQTSQLRKATVNDVKLNDEYICVVMEGKARLHRIINSDSYPSVTFPEQSRNSKLLAAALSNHFLILSSEASYLVFFSIAEWCVVSEYRHTSPIRQIHPDADGLRTAILDERTDTWIYSPVDDSMHKLPAIGSAVHLLYRVTDETVGPGKTCIAWRPNGNTLAMASANKSVILYDKKGTIVDVLDVTGNVVAMSWDKEGDVLAIITDSSSLAILWNINTSDAEQLETAMGARELPLCLVWSSVSSLLVIGNNNGNLFIYNHQLSRKIPVLGKHQRKVTGVVMTKQDKILCCSDDSTITVSSSDGETIKTLSLANEPNDLKVGEVKRPGGNVDVIVRFLLYTLQG</sequence>
<dbReference type="InterPro" id="IPR036322">
    <property type="entry name" value="WD40_repeat_dom_sf"/>
</dbReference>
<dbReference type="Pfam" id="PF15911">
    <property type="entry name" value="Beta-prop_WDR19_2nd"/>
    <property type="match status" value="1"/>
</dbReference>
<keyword evidence="6" id="KW-1185">Reference proteome</keyword>
<evidence type="ECO:0008006" key="7">
    <source>
        <dbReference type="Google" id="ProtNLM"/>
    </source>
</evidence>
<organism evidence="5 6">
    <name type="scientific">Necator americanus</name>
    <name type="common">Human hookworm</name>
    <dbReference type="NCBI Taxonomy" id="51031"/>
    <lineage>
        <taxon>Eukaryota</taxon>
        <taxon>Metazoa</taxon>
        <taxon>Ecdysozoa</taxon>
        <taxon>Nematoda</taxon>
        <taxon>Chromadorea</taxon>
        <taxon>Rhabditida</taxon>
        <taxon>Rhabditina</taxon>
        <taxon>Rhabditomorpha</taxon>
        <taxon>Strongyloidea</taxon>
        <taxon>Ancylostomatidae</taxon>
        <taxon>Bunostominae</taxon>
        <taxon>Necator</taxon>
    </lineage>
</organism>
<dbReference type="PANTHER" id="PTHR14920:SF0">
    <property type="entry name" value="WD REPEAT DOMAIN 19"/>
    <property type="match status" value="1"/>
</dbReference>
<evidence type="ECO:0000313" key="5">
    <source>
        <dbReference type="EMBL" id="KAK6745800.1"/>
    </source>
</evidence>
<dbReference type="PANTHER" id="PTHR14920">
    <property type="entry name" value="OSMOTIC AVOIDANCE ABNORMAL PROTEIN 1/WD REPEAT MEMBRANE PROTEIN"/>
    <property type="match status" value="1"/>
</dbReference>
<proteinExistence type="predicted"/>
<protein>
    <recommendedName>
        <fullName evidence="7">Anaphase-promoting complex subunit 4 WD40 domain-containing protein</fullName>
    </recommendedName>
</protein>
<dbReference type="EMBL" id="JAVFWL010000003">
    <property type="protein sequence ID" value="KAK6745800.1"/>
    <property type="molecule type" value="Genomic_DNA"/>
</dbReference>
<keyword evidence="2" id="KW-0677">Repeat</keyword>